<feature type="non-terminal residue" evidence="2">
    <location>
        <position position="274"/>
    </location>
</feature>
<protein>
    <recommendedName>
        <fullName evidence="1">Reverse transcriptase domain-containing protein</fullName>
    </recommendedName>
</protein>
<proteinExistence type="predicted"/>
<dbReference type="EMBL" id="CACRXK020011070">
    <property type="protein sequence ID" value="CAB4020675.1"/>
    <property type="molecule type" value="Genomic_DNA"/>
</dbReference>
<comment type="caution">
    <text evidence="2">The sequence shown here is derived from an EMBL/GenBank/DDBJ whole genome shotgun (WGS) entry which is preliminary data.</text>
</comment>
<reference evidence="2" key="1">
    <citation type="submission" date="2020-04" db="EMBL/GenBank/DDBJ databases">
        <authorList>
            <person name="Alioto T."/>
            <person name="Alioto T."/>
            <person name="Gomez Garrido J."/>
        </authorList>
    </citation>
    <scope>NUCLEOTIDE SEQUENCE</scope>
    <source>
        <strain evidence="2">A484AB</strain>
    </source>
</reference>
<dbReference type="OrthoDB" id="6118220at2759"/>
<dbReference type="Pfam" id="PF00078">
    <property type="entry name" value="RVT_1"/>
    <property type="match status" value="1"/>
</dbReference>
<sequence length="274" mass="32149">FVYAHFNNRFRFASFKTLEKGRKKKAAYKKARKSGKNRDWLYYKKLNSMVKRKCNLARQSYVDDLIEELKVNNAKPFWKYVNSKRKGTNNLVLLKVADREITNDMEIAESMNTYFSSVFTDETYDNFPTVNRILNEELTDVQCTIEEVERHLKTLNVCKSSGPDNIPPRILKECASQLAPSLAMFNILFLGRKVFNENQFGYLKNKSTLSQLLLCYNDWAKTRNDTKATDVVFMDFSKAFDSVPHERLLYKLEQHGIGGALLKWFRNFLRNRLQ</sequence>
<organism evidence="2 3">
    <name type="scientific">Paramuricea clavata</name>
    <name type="common">Red gorgonian</name>
    <name type="synonym">Violescent sea-whip</name>
    <dbReference type="NCBI Taxonomy" id="317549"/>
    <lineage>
        <taxon>Eukaryota</taxon>
        <taxon>Metazoa</taxon>
        <taxon>Cnidaria</taxon>
        <taxon>Anthozoa</taxon>
        <taxon>Octocorallia</taxon>
        <taxon>Malacalcyonacea</taxon>
        <taxon>Plexauridae</taxon>
        <taxon>Paramuricea</taxon>
    </lineage>
</organism>
<accession>A0A6S7INC1</accession>
<dbReference type="AlphaFoldDB" id="A0A6S7INC1"/>
<feature type="domain" description="Reverse transcriptase" evidence="1">
    <location>
        <begin position="172"/>
        <end position="269"/>
    </location>
</feature>
<dbReference type="InterPro" id="IPR000477">
    <property type="entry name" value="RT_dom"/>
</dbReference>
<name>A0A6S7INC1_PARCT</name>
<dbReference type="PANTHER" id="PTHR47510:SF3">
    <property type="entry name" value="ENDO_EXONUCLEASE_PHOSPHATASE DOMAIN-CONTAINING PROTEIN"/>
    <property type="match status" value="1"/>
</dbReference>
<keyword evidence="3" id="KW-1185">Reference proteome</keyword>
<dbReference type="PANTHER" id="PTHR47510">
    <property type="entry name" value="REVERSE TRANSCRIPTASE DOMAIN-CONTAINING PROTEIN"/>
    <property type="match status" value="1"/>
</dbReference>
<evidence type="ECO:0000259" key="1">
    <source>
        <dbReference type="Pfam" id="PF00078"/>
    </source>
</evidence>
<evidence type="ECO:0000313" key="2">
    <source>
        <dbReference type="EMBL" id="CAB4020675.1"/>
    </source>
</evidence>
<gene>
    <name evidence="2" type="ORF">PACLA_8A010062</name>
</gene>
<evidence type="ECO:0000313" key="3">
    <source>
        <dbReference type="Proteomes" id="UP001152795"/>
    </source>
</evidence>
<dbReference type="Proteomes" id="UP001152795">
    <property type="component" value="Unassembled WGS sequence"/>
</dbReference>